<reference evidence="1" key="1">
    <citation type="submission" date="2018-11" db="EMBL/GenBank/DDBJ databases">
        <authorList>
            <consortium name="Genoscope - CEA"/>
            <person name="William W."/>
        </authorList>
    </citation>
    <scope>NUCLEOTIDE SEQUENCE [LARGE SCALE GENOMIC DNA]</scope>
    <source>
        <strain evidence="1">T9AD</strain>
    </source>
</reference>
<sequence length="329" mass="35233">MTKKPFINIQSANADALFAHLSDAVDMSREAAPALIAPEKPEHYAEVKSGLHSIAEHAIDPARAQERRTDSTDVARELVSLLADAARRGFRFDALAPALEYDEAHKRYRSTMDVYARNSDARAQRAVKAVQDWTDDLLAVLQVCKALGIEEVVEAQAADNKLLASTALRFIAEERGSVSVASALPIVAAGRGLMVLRSAGIQADKLTQSDLEALVTRAALDIMPEPMPGYGLNISTLRFRVGTSKITAGPRAVILYREAQTQGGRLVLPHSVLAAASKAIAGEETAKIASRLAQTPHQFNDGGYASSSLAKSNRRVYGAGLNGYADTLS</sequence>
<organism evidence="1">
    <name type="scientific">Ectopseudomonas oleovorans</name>
    <name type="common">Pseudomonas oleovorans</name>
    <dbReference type="NCBI Taxonomy" id="301"/>
    <lineage>
        <taxon>Bacteria</taxon>
        <taxon>Pseudomonadati</taxon>
        <taxon>Pseudomonadota</taxon>
        <taxon>Gammaproteobacteria</taxon>
        <taxon>Pseudomonadales</taxon>
        <taxon>Pseudomonadaceae</taxon>
        <taxon>Ectopseudomonas</taxon>
    </lineage>
</organism>
<proteinExistence type="predicted"/>
<name>A0A653BA45_ECTOL</name>
<gene>
    <name evidence="1" type="ORF">POT9AD_4512</name>
</gene>
<evidence type="ECO:0000313" key="1">
    <source>
        <dbReference type="EMBL" id="VDN65487.1"/>
    </source>
</evidence>
<dbReference type="OrthoDB" id="6904387at2"/>
<protein>
    <submittedName>
        <fullName evidence="1">Uncharacterized protein</fullName>
    </submittedName>
</protein>
<dbReference type="EMBL" id="LR130779">
    <property type="protein sequence ID" value="VDN65487.1"/>
    <property type="molecule type" value="Genomic_DNA"/>
</dbReference>
<dbReference type="AlphaFoldDB" id="A0A653BA45"/>
<accession>A0A653BA45</accession>